<dbReference type="AlphaFoldDB" id="A0A0B0N095"/>
<organism evidence="1 2">
    <name type="scientific">Gossypium arboreum</name>
    <name type="common">Tree cotton</name>
    <name type="synonym">Gossypium nanking</name>
    <dbReference type="NCBI Taxonomy" id="29729"/>
    <lineage>
        <taxon>Eukaryota</taxon>
        <taxon>Viridiplantae</taxon>
        <taxon>Streptophyta</taxon>
        <taxon>Embryophyta</taxon>
        <taxon>Tracheophyta</taxon>
        <taxon>Spermatophyta</taxon>
        <taxon>Magnoliopsida</taxon>
        <taxon>eudicotyledons</taxon>
        <taxon>Gunneridae</taxon>
        <taxon>Pentapetalae</taxon>
        <taxon>rosids</taxon>
        <taxon>malvids</taxon>
        <taxon>Malvales</taxon>
        <taxon>Malvaceae</taxon>
        <taxon>Malvoideae</taxon>
        <taxon>Gossypium</taxon>
    </lineage>
</organism>
<evidence type="ECO:0000313" key="1">
    <source>
        <dbReference type="EMBL" id="KHG05184.1"/>
    </source>
</evidence>
<comment type="caution">
    <text evidence="1">The sequence shown here is derived from an EMBL/GenBank/DDBJ whole genome shotgun (WGS) entry which is preliminary data.</text>
</comment>
<dbReference type="EMBL" id="JRRC01425285">
    <property type="protein sequence ID" value="KHG05184.1"/>
    <property type="molecule type" value="Genomic_DNA"/>
</dbReference>
<gene>
    <name evidence="1" type="ORF">F383_30604</name>
</gene>
<accession>A0A0B0N095</accession>
<reference evidence="2" key="1">
    <citation type="submission" date="2014-09" db="EMBL/GenBank/DDBJ databases">
        <authorList>
            <person name="Mudge J."/>
            <person name="Ramaraj T."/>
            <person name="Lindquist I.E."/>
            <person name="Bharti A.K."/>
            <person name="Sundararajan A."/>
            <person name="Cameron C.T."/>
            <person name="Woodward J.E."/>
            <person name="May G.D."/>
            <person name="Brubaker C."/>
            <person name="Broadhvest J."/>
            <person name="Wilkins T.A."/>
        </authorList>
    </citation>
    <scope>NUCLEOTIDE SEQUENCE</scope>
    <source>
        <strain evidence="2">cv. AKA8401</strain>
    </source>
</reference>
<sequence>MNACFGNDLLITVSVEVKKGILWINHVLHVN</sequence>
<evidence type="ECO:0000313" key="2">
    <source>
        <dbReference type="Proteomes" id="UP000032142"/>
    </source>
</evidence>
<protein>
    <submittedName>
        <fullName evidence="1">Uncharacterized protein</fullName>
    </submittedName>
</protein>
<proteinExistence type="predicted"/>
<dbReference type="Proteomes" id="UP000032142">
    <property type="component" value="Unassembled WGS sequence"/>
</dbReference>
<name>A0A0B0N095_GOSAR</name>
<keyword evidence="2" id="KW-1185">Reference proteome</keyword>